<evidence type="ECO:0000313" key="3">
    <source>
        <dbReference type="Proteomes" id="UP000292958"/>
    </source>
</evidence>
<sequence>MRRLTDLVSESFIWSVGITRPRPGQERVAALYITLTLIASLLAAAGIFLLLLHSI</sequence>
<organism evidence="2 3">
    <name type="scientific">Edaphobacter modestus</name>
    <dbReference type="NCBI Taxonomy" id="388466"/>
    <lineage>
        <taxon>Bacteria</taxon>
        <taxon>Pseudomonadati</taxon>
        <taxon>Acidobacteriota</taxon>
        <taxon>Terriglobia</taxon>
        <taxon>Terriglobales</taxon>
        <taxon>Acidobacteriaceae</taxon>
        <taxon>Edaphobacter</taxon>
    </lineage>
</organism>
<reference evidence="2 3" key="1">
    <citation type="submission" date="2019-02" db="EMBL/GenBank/DDBJ databases">
        <title>Genomic Encyclopedia of Archaeal and Bacterial Type Strains, Phase II (KMG-II): from individual species to whole genera.</title>
        <authorList>
            <person name="Goeker M."/>
        </authorList>
    </citation>
    <scope>NUCLEOTIDE SEQUENCE [LARGE SCALE GENOMIC DNA]</scope>
    <source>
        <strain evidence="2 3">DSM 18101</strain>
    </source>
</reference>
<dbReference type="AlphaFoldDB" id="A0A4V2G496"/>
<evidence type="ECO:0000313" key="2">
    <source>
        <dbReference type="EMBL" id="RZU40106.1"/>
    </source>
</evidence>
<keyword evidence="1" id="KW-0812">Transmembrane</keyword>
<evidence type="ECO:0000256" key="1">
    <source>
        <dbReference type="SAM" id="Phobius"/>
    </source>
</evidence>
<protein>
    <submittedName>
        <fullName evidence="2">Uncharacterized protein</fullName>
    </submittedName>
</protein>
<gene>
    <name evidence="2" type="ORF">BDD14_1530</name>
</gene>
<comment type="caution">
    <text evidence="2">The sequence shown here is derived from an EMBL/GenBank/DDBJ whole genome shotgun (WGS) entry which is preliminary data.</text>
</comment>
<keyword evidence="1" id="KW-0472">Membrane</keyword>
<keyword evidence="1" id="KW-1133">Transmembrane helix</keyword>
<feature type="transmembrane region" description="Helical" evidence="1">
    <location>
        <begin position="29"/>
        <end position="52"/>
    </location>
</feature>
<name>A0A4V2G496_9BACT</name>
<dbReference type="EMBL" id="SHKW01000001">
    <property type="protein sequence ID" value="RZU40106.1"/>
    <property type="molecule type" value="Genomic_DNA"/>
</dbReference>
<dbReference type="RefSeq" id="WP_165419962.1">
    <property type="nucleotide sequence ID" value="NZ_SHKW01000001.1"/>
</dbReference>
<keyword evidence="3" id="KW-1185">Reference proteome</keyword>
<accession>A0A4V2G496</accession>
<dbReference type="Proteomes" id="UP000292958">
    <property type="component" value="Unassembled WGS sequence"/>
</dbReference>
<proteinExistence type="predicted"/>